<protein>
    <submittedName>
        <fullName evidence="1">Uncharacterized protein</fullName>
    </submittedName>
</protein>
<reference evidence="1 2" key="1">
    <citation type="journal article" date="2015" name="PLoS Negl. Trop. Dis.">
        <title>Distribution of Plasmids in Distinct Leptospira Pathogenic Species.</title>
        <authorList>
            <person name="Wang Y."/>
            <person name="Zhuang X."/>
            <person name="Zhong Y."/>
            <person name="Zhang C."/>
            <person name="Zhang Y."/>
            <person name="Zeng L."/>
            <person name="Zhu Y."/>
            <person name="He P."/>
            <person name="Dong K."/>
            <person name="Pal U."/>
            <person name="Guo X."/>
            <person name="Qin J."/>
        </authorList>
    </citation>
    <scope>NUCLEOTIDE SEQUENCE [LARGE SCALE GENOMIC DNA]</scope>
    <source>
        <strain evidence="1 2">56604</strain>
    </source>
</reference>
<evidence type="ECO:0000313" key="2">
    <source>
        <dbReference type="Proteomes" id="UP000058857"/>
    </source>
</evidence>
<organism evidence="1">
    <name type="scientific">Leptospira borgpetersenii serovar Ballum</name>
    <dbReference type="NCBI Taxonomy" id="280505"/>
    <lineage>
        <taxon>Bacteria</taxon>
        <taxon>Pseudomonadati</taxon>
        <taxon>Spirochaetota</taxon>
        <taxon>Spirochaetia</taxon>
        <taxon>Leptospirales</taxon>
        <taxon>Leptospiraceae</taxon>
        <taxon>Leptospira</taxon>
    </lineage>
</organism>
<gene>
    <name evidence="1" type="ORF">LBBP_01906</name>
</gene>
<name>A0A0S2IR90_LEPBO</name>
<evidence type="ECO:0000313" key="1">
    <source>
        <dbReference type="EMBL" id="ALO26183.1"/>
    </source>
</evidence>
<dbReference type="EMBL" id="CP012029">
    <property type="protein sequence ID" value="ALO26183.1"/>
    <property type="molecule type" value="Genomic_DNA"/>
</dbReference>
<sequence length="51" mass="5570">MSFQLSSAIENLRSSYILRSALSASLNQSKVSVLGKIVSAKITLLHSKFMI</sequence>
<dbReference type="AlphaFoldDB" id="A0A0S2IR90"/>
<accession>A0A0S2IR90</accession>
<dbReference type="Proteomes" id="UP000058857">
    <property type="component" value="Chromosome 1"/>
</dbReference>
<dbReference type="PATRIC" id="fig|280505.15.peg.1869"/>
<proteinExistence type="predicted"/>